<keyword evidence="2" id="KW-1185">Reference proteome</keyword>
<reference evidence="1" key="1">
    <citation type="submission" date="2023-02" db="EMBL/GenBank/DDBJ databases">
        <title>Genome of toxic invasive species Heracleum sosnowskyi carries increased number of genes despite the absence of recent whole-genome duplications.</title>
        <authorList>
            <person name="Schelkunov M."/>
            <person name="Shtratnikova V."/>
            <person name="Makarenko M."/>
            <person name="Klepikova A."/>
            <person name="Omelchenko D."/>
            <person name="Novikova G."/>
            <person name="Obukhova E."/>
            <person name="Bogdanov V."/>
            <person name="Penin A."/>
            <person name="Logacheva M."/>
        </authorList>
    </citation>
    <scope>NUCLEOTIDE SEQUENCE</scope>
    <source>
        <strain evidence="1">Hsosn_3</strain>
        <tissue evidence="1">Leaf</tissue>
    </source>
</reference>
<accession>A0AAD8J554</accession>
<comment type="caution">
    <text evidence="1">The sequence shown here is derived from an EMBL/GenBank/DDBJ whole genome shotgun (WGS) entry which is preliminary data.</text>
</comment>
<sequence length="154" mass="17127">MRSPLGYNTAYCDVKACDFQLFTRDLHDEKEVEKLCFKLMALVALSLGLAANRTLVSGALTVLYQGEVGGLEVERKADGDRNRVKPTPCAYIINVESCEEERDDISALKASGSGPYGLLRLDSNEKEQEECFVHRKNIEKHMSVTPDPNIIVCT</sequence>
<dbReference type="EMBL" id="JAUIZM010000002">
    <property type="protein sequence ID" value="KAK1397867.1"/>
    <property type="molecule type" value="Genomic_DNA"/>
</dbReference>
<organism evidence="1 2">
    <name type="scientific">Heracleum sosnowskyi</name>
    <dbReference type="NCBI Taxonomy" id="360622"/>
    <lineage>
        <taxon>Eukaryota</taxon>
        <taxon>Viridiplantae</taxon>
        <taxon>Streptophyta</taxon>
        <taxon>Embryophyta</taxon>
        <taxon>Tracheophyta</taxon>
        <taxon>Spermatophyta</taxon>
        <taxon>Magnoliopsida</taxon>
        <taxon>eudicotyledons</taxon>
        <taxon>Gunneridae</taxon>
        <taxon>Pentapetalae</taxon>
        <taxon>asterids</taxon>
        <taxon>campanulids</taxon>
        <taxon>Apiales</taxon>
        <taxon>Apiaceae</taxon>
        <taxon>Apioideae</taxon>
        <taxon>apioid superclade</taxon>
        <taxon>Tordylieae</taxon>
        <taxon>Tordyliinae</taxon>
        <taxon>Heracleum</taxon>
    </lineage>
</organism>
<dbReference type="Proteomes" id="UP001237642">
    <property type="component" value="Unassembled WGS sequence"/>
</dbReference>
<dbReference type="SUPFAM" id="SSF51197">
    <property type="entry name" value="Clavaminate synthase-like"/>
    <property type="match status" value="1"/>
</dbReference>
<gene>
    <name evidence="1" type="ORF">POM88_007730</name>
</gene>
<protein>
    <submittedName>
        <fullName evidence="1">Uncharacterized protein</fullName>
    </submittedName>
</protein>
<proteinExistence type="predicted"/>
<reference evidence="1" key="2">
    <citation type="submission" date="2023-05" db="EMBL/GenBank/DDBJ databases">
        <authorList>
            <person name="Schelkunov M.I."/>
        </authorList>
    </citation>
    <scope>NUCLEOTIDE SEQUENCE</scope>
    <source>
        <strain evidence="1">Hsosn_3</strain>
        <tissue evidence="1">Leaf</tissue>
    </source>
</reference>
<evidence type="ECO:0000313" key="2">
    <source>
        <dbReference type="Proteomes" id="UP001237642"/>
    </source>
</evidence>
<evidence type="ECO:0000313" key="1">
    <source>
        <dbReference type="EMBL" id="KAK1397867.1"/>
    </source>
</evidence>
<name>A0AAD8J554_9APIA</name>
<dbReference type="AlphaFoldDB" id="A0AAD8J554"/>